<dbReference type="InterPro" id="IPR005135">
    <property type="entry name" value="Endo/exonuclease/phosphatase"/>
</dbReference>
<dbReference type="PANTHER" id="PTHR12121">
    <property type="entry name" value="CARBON CATABOLITE REPRESSOR PROTEIN 4"/>
    <property type="match status" value="1"/>
</dbReference>
<dbReference type="GO" id="GO:0000175">
    <property type="term" value="F:3'-5'-RNA exonuclease activity"/>
    <property type="evidence" value="ECO:0007669"/>
    <property type="project" value="TreeGrafter"/>
</dbReference>
<dbReference type="EMBL" id="AWUE01016080">
    <property type="protein sequence ID" value="OMO94326.1"/>
    <property type="molecule type" value="Genomic_DNA"/>
</dbReference>
<dbReference type="GO" id="GO:0004519">
    <property type="term" value="F:endonuclease activity"/>
    <property type="evidence" value="ECO:0007669"/>
    <property type="project" value="UniProtKB-KW"/>
</dbReference>
<sequence length="502" mass="57067">METVVTLPSKPVVGCDMIPHVRVNFKGPPTSPPRPLPPYNLAYNWYREIKKFCSVHPSELATVQCNVCANLGQTYYSCSSKCYKEAWPIHKHSHGNPSTSPNCRPSVLKYDSRQWQWVGSSEYYKPSEMDVKCILKLACVARDPVEGILLTTVNIKETDPVIPFPTLCPRCMIEFGSYQKSHINIETQSSDGFTFSVLSYNILADIYACSGKHNHCPDWALIWEYRKKNLLREIINYSADIICLQEVQSDHFDIFLESELKKEGYSARYKKKKNQMYTSNRLDASDGCAIFYRCELFKEIMKYELEFNQIEDEEKVVENLEPEERLMRLKRLQQDNVALIVILGARKPGSTDDGFQFRICVVTKLIEKLEIIAQSKIPLLICADLNSCPDRINCIPGEKDNPVGICECLKLEHSLDLACYRKIYGFSGITGKANEYTDLILHTDSLKVEGLLELVDSESVASGEGEYLPSPKWSSDHIALMAKFRVKPPSPSELALSLPQKI</sequence>
<comment type="caution">
    <text evidence="2">The sequence shown here is derived from an EMBL/GenBank/DDBJ whole genome shotgun (WGS) entry which is preliminary data.</text>
</comment>
<proteinExistence type="predicted"/>
<accession>A0A1R3JHK0</accession>
<keyword evidence="3" id="KW-1185">Reference proteome</keyword>
<dbReference type="OrthoDB" id="428734at2759"/>
<dbReference type="Proteomes" id="UP000187203">
    <property type="component" value="Unassembled WGS sequence"/>
</dbReference>
<feature type="domain" description="Endonuclease/exonuclease/phosphatase" evidence="1">
    <location>
        <begin position="198"/>
        <end position="477"/>
    </location>
</feature>
<dbReference type="PANTHER" id="PTHR12121:SF79">
    <property type="entry name" value="CARBON CATABOLITE REPRESSOR PROTEIN 4 HOMOLOG 1-LIKE ISOFORM X1"/>
    <property type="match status" value="1"/>
</dbReference>
<keyword evidence="2" id="KW-0255">Endonuclease</keyword>
<dbReference type="Pfam" id="PF03372">
    <property type="entry name" value="Exo_endo_phos"/>
    <property type="match status" value="1"/>
</dbReference>
<evidence type="ECO:0000313" key="3">
    <source>
        <dbReference type="Proteomes" id="UP000187203"/>
    </source>
</evidence>
<dbReference type="InterPro" id="IPR036691">
    <property type="entry name" value="Endo/exonu/phosph_ase_sf"/>
</dbReference>
<name>A0A1R3JHK0_9ROSI</name>
<protein>
    <submittedName>
        <fullName evidence="2">Endonuclease/exonuclease/phosphatase</fullName>
    </submittedName>
</protein>
<dbReference type="InterPro" id="IPR050410">
    <property type="entry name" value="CCR4/nocturin_mRNA_transcr"/>
</dbReference>
<reference evidence="3" key="1">
    <citation type="submission" date="2013-09" db="EMBL/GenBank/DDBJ databases">
        <title>Corchorus olitorius genome sequencing.</title>
        <authorList>
            <person name="Alam M."/>
            <person name="Haque M.S."/>
            <person name="Islam M.S."/>
            <person name="Emdad E.M."/>
            <person name="Islam M.M."/>
            <person name="Ahmed B."/>
            <person name="Halim A."/>
            <person name="Hossen Q.M.M."/>
            <person name="Hossain M.Z."/>
            <person name="Ahmed R."/>
            <person name="Khan M.M."/>
            <person name="Islam R."/>
            <person name="Rashid M.M."/>
            <person name="Khan S.A."/>
            <person name="Rahman M.S."/>
            <person name="Alam M."/>
            <person name="Yahiya A.S."/>
            <person name="Khan M.S."/>
            <person name="Azam M.S."/>
            <person name="Haque T."/>
            <person name="Lashkar M.Z.H."/>
            <person name="Akhand A.I."/>
            <person name="Morshed G."/>
            <person name="Roy S."/>
            <person name="Uddin K.S."/>
            <person name="Rabeya T."/>
            <person name="Hossain A.S."/>
            <person name="Chowdhury A."/>
            <person name="Snigdha A.R."/>
            <person name="Mortoza M.S."/>
            <person name="Matin S.A."/>
            <person name="Hoque S.M.E."/>
            <person name="Islam M.K."/>
            <person name="Roy D.K."/>
            <person name="Haider R."/>
            <person name="Moosa M.M."/>
            <person name="Elias S.M."/>
            <person name="Hasan A.M."/>
            <person name="Jahan S."/>
            <person name="Shafiuddin M."/>
            <person name="Mahmood N."/>
            <person name="Shommy N.S."/>
        </authorList>
    </citation>
    <scope>NUCLEOTIDE SEQUENCE [LARGE SCALE GENOMIC DNA]</scope>
    <source>
        <strain evidence="3">cv. O-4</strain>
    </source>
</reference>
<keyword evidence="2" id="KW-0378">Hydrolase</keyword>
<dbReference type="SUPFAM" id="SSF56219">
    <property type="entry name" value="DNase I-like"/>
    <property type="match status" value="1"/>
</dbReference>
<evidence type="ECO:0000259" key="1">
    <source>
        <dbReference type="Pfam" id="PF03372"/>
    </source>
</evidence>
<evidence type="ECO:0000313" key="2">
    <source>
        <dbReference type="EMBL" id="OMO94326.1"/>
    </source>
</evidence>
<gene>
    <name evidence="2" type="ORF">COLO4_16405</name>
</gene>
<keyword evidence="2" id="KW-0540">Nuclease</keyword>
<dbReference type="Gene3D" id="3.60.10.10">
    <property type="entry name" value="Endonuclease/exonuclease/phosphatase"/>
    <property type="match status" value="1"/>
</dbReference>
<dbReference type="AlphaFoldDB" id="A0A1R3JHK0"/>
<dbReference type="STRING" id="93759.A0A1R3JHK0"/>
<organism evidence="2 3">
    <name type="scientific">Corchorus olitorius</name>
    <dbReference type="NCBI Taxonomy" id="93759"/>
    <lineage>
        <taxon>Eukaryota</taxon>
        <taxon>Viridiplantae</taxon>
        <taxon>Streptophyta</taxon>
        <taxon>Embryophyta</taxon>
        <taxon>Tracheophyta</taxon>
        <taxon>Spermatophyta</taxon>
        <taxon>Magnoliopsida</taxon>
        <taxon>eudicotyledons</taxon>
        <taxon>Gunneridae</taxon>
        <taxon>Pentapetalae</taxon>
        <taxon>rosids</taxon>
        <taxon>malvids</taxon>
        <taxon>Malvales</taxon>
        <taxon>Malvaceae</taxon>
        <taxon>Grewioideae</taxon>
        <taxon>Apeibeae</taxon>
        <taxon>Corchorus</taxon>
    </lineage>
</organism>